<comment type="caution">
    <text evidence="3">The sequence shown here is derived from an EMBL/GenBank/DDBJ whole genome shotgun (WGS) entry which is preliminary data.</text>
</comment>
<proteinExistence type="predicted"/>
<feature type="chain" id="PRO_5046492990" description="Carboxypeptidase regulatory-like domain-containing protein" evidence="2">
    <location>
        <begin position="27"/>
        <end position="349"/>
    </location>
</feature>
<evidence type="ECO:0000313" key="3">
    <source>
        <dbReference type="EMBL" id="GAA4244964.1"/>
    </source>
</evidence>
<keyword evidence="4" id="KW-1185">Reference proteome</keyword>
<organism evidence="3 4">
    <name type="scientific">Dactylosporangium darangshiense</name>
    <dbReference type="NCBI Taxonomy" id="579108"/>
    <lineage>
        <taxon>Bacteria</taxon>
        <taxon>Bacillati</taxon>
        <taxon>Actinomycetota</taxon>
        <taxon>Actinomycetes</taxon>
        <taxon>Micromonosporales</taxon>
        <taxon>Micromonosporaceae</taxon>
        <taxon>Dactylosporangium</taxon>
    </lineage>
</organism>
<dbReference type="EMBL" id="BAABAT010000002">
    <property type="protein sequence ID" value="GAA4244964.1"/>
    <property type="molecule type" value="Genomic_DNA"/>
</dbReference>
<evidence type="ECO:0000256" key="2">
    <source>
        <dbReference type="SAM" id="SignalP"/>
    </source>
</evidence>
<dbReference type="RefSeq" id="WP_345121734.1">
    <property type="nucleotide sequence ID" value="NZ_BAABAT010000002.1"/>
</dbReference>
<feature type="transmembrane region" description="Helical" evidence="1">
    <location>
        <begin position="308"/>
        <end position="330"/>
    </location>
</feature>
<evidence type="ECO:0000313" key="4">
    <source>
        <dbReference type="Proteomes" id="UP001500620"/>
    </source>
</evidence>
<keyword evidence="1" id="KW-0812">Transmembrane</keyword>
<reference evidence="4" key="1">
    <citation type="journal article" date="2019" name="Int. J. Syst. Evol. Microbiol.">
        <title>The Global Catalogue of Microorganisms (GCM) 10K type strain sequencing project: providing services to taxonomists for standard genome sequencing and annotation.</title>
        <authorList>
            <consortium name="The Broad Institute Genomics Platform"/>
            <consortium name="The Broad Institute Genome Sequencing Center for Infectious Disease"/>
            <person name="Wu L."/>
            <person name="Ma J."/>
        </authorList>
    </citation>
    <scope>NUCLEOTIDE SEQUENCE [LARGE SCALE GENOMIC DNA]</scope>
    <source>
        <strain evidence="4">JCM 17441</strain>
    </source>
</reference>
<evidence type="ECO:0000256" key="1">
    <source>
        <dbReference type="SAM" id="Phobius"/>
    </source>
</evidence>
<sequence length="349" mass="37917">MRRVVAGMVALVVAALVWAPEGVAQANTARPHPKRKPWPITVTVRTVPAIPGVHLTFDGRSLVTGAGGTASYTAEHNFDKHSITLQDTTFERPDRRYRFVRWAGQRDPGQAYQPTITGLPMRVNTTVTVAFAVQYRLTGQFVDDTGKAIPMNDGTVAKIKRDDGTILDLPATGSVWLDGSVPVYHRSTLRSVDVSYSVQSVTIAGSNVVDAGRQRFEPARSTTVSVPLRFHDLTIRARRALTGGAARSTAVVMFPDGSSRTVPLGPDGTAVLTGIPRGAYRVKLHASGIVLDRWFVLSRDQTVDVTVIAVREIVVAGTVALLVALGLLLLGRPAWRHRLHVAARRMVRR</sequence>
<keyword evidence="1" id="KW-0472">Membrane</keyword>
<accession>A0ABP8CYH8</accession>
<evidence type="ECO:0008006" key="5">
    <source>
        <dbReference type="Google" id="ProtNLM"/>
    </source>
</evidence>
<feature type="signal peptide" evidence="2">
    <location>
        <begin position="1"/>
        <end position="26"/>
    </location>
</feature>
<name>A0ABP8CYH8_9ACTN</name>
<keyword evidence="1" id="KW-1133">Transmembrane helix</keyword>
<keyword evidence="2" id="KW-0732">Signal</keyword>
<dbReference type="Proteomes" id="UP001500620">
    <property type="component" value="Unassembled WGS sequence"/>
</dbReference>
<gene>
    <name evidence="3" type="ORF">GCM10022255_010180</name>
</gene>
<protein>
    <recommendedName>
        <fullName evidence="5">Carboxypeptidase regulatory-like domain-containing protein</fullName>
    </recommendedName>
</protein>